<keyword evidence="2 3" id="KW-0732">Signal</keyword>
<dbReference type="CDD" id="cd10973">
    <property type="entry name" value="CE4_DAC_u4_5s"/>
    <property type="match status" value="1"/>
</dbReference>
<proteinExistence type="predicted"/>
<evidence type="ECO:0000256" key="1">
    <source>
        <dbReference type="ARBA" id="ARBA00004613"/>
    </source>
</evidence>
<gene>
    <name evidence="5" type="ORF">CWI83_06500</name>
</gene>
<dbReference type="Proteomes" id="UP000288279">
    <property type="component" value="Unassembled WGS sequence"/>
</dbReference>
<evidence type="ECO:0000313" key="5">
    <source>
        <dbReference type="EMBL" id="RUO78735.1"/>
    </source>
</evidence>
<evidence type="ECO:0000313" key="6">
    <source>
        <dbReference type="Proteomes" id="UP000288279"/>
    </source>
</evidence>
<protein>
    <submittedName>
        <fullName evidence="5">Polysaccharide deacetylase</fullName>
    </submittedName>
</protein>
<feature type="chain" id="PRO_5019050719" evidence="3">
    <location>
        <begin position="23"/>
        <end position="363"/>
    </location>
</feature>
<dbReference type="EMBL" id="PIQG01000002">
    <property type="protein sequence ID" value="RUO78735.1"/>
    <property type="molecule type" value="Genomic_DNA"/>
</dbReference>
<dbReference type="SUPFAM" id="SSF88713">
    <property type="entry name" value="Glycoside hydrolase/deacetylase"/>
    <property type="match status" value="1"/>
</dbReference>
<comment type="caution">
    <text evidence="5">The sequence shown here is derived from an EMBL/GenBank/DDBJ whole genome shotgun (WGS) entry which is preliminary data.</text>
</comment>
<dbReference type="GO" id="GO:0005975">
    <property type="term" value="P:carbohydrate metabolic process"/>
    <property type="evidence" value="ECO:0007669"/>
    <property type="project" value="InterPro"/>
</dbReference>
<evidence type="ECO:0000259" key="4">
    <source>
        <dbReference type="PROSITE" id="PS51677"/>
    </source>
</evidence>
<dbReference type="InterPro" id="IPR051398">
    <property type="entry name" value="Polysacch_Deacetylase"/>
</dbReference>
<reference evidence="5 6" key="1">
    <citation type="journal article" date="2011" name="Front. Microbiol.">
        <title>Genomic signatures of strain selection and enhancement in Bacillus atrophaeus var. globigii, a historical biowarfare simulant.</title>
        <authorList>
            <person name="Gibbons H.S."/>
            <person name="Broomall S.M."/>
            <person name="McNew L.A."/>
            <person name="Daligault H."/>
            <person name="Chapman C."/>
            <person name="Bruce D."/>
            <person name="Karavis M."/>
            <person name="Krepps M."/>
            <person name="McGregor P.A."/>
            <person name="Hong C."/>
            <person name="Park K.H."/>
            <person name="Akmal A."/>
            <person name="Feldman A."/>
            <person name="Lin J.S."/>
            <person name="Chang W.E."/>
            <person name="Higgs B.W."/>
            <person name="Demirev P."/>
            <person name="Lindquist J."/>
            <person name="Liem A."/>
            <person name="Fochler E."/>
            <person name="Read T.D."/>
            <person name="Tapia R."/>
            <person name="Johnson S."/>
            <person name="Bishop-Lilly K.A."/>
            <person name="Detter C."/>
            <person name="Han C."/>
            <person name="Sozhamannan S."/>
            <person name="Rosenzweig C.N."/>
            <person name="Skowronski E.W."/>
        </authorList>
    </citation>
    <scope>NUCLEOTIDE SEQUENCE [LARGE SCALE GENOMIC DNA]</scope>
    <source>
        <strain evidence="5 6">PIT1</strain>
    </source>
</reference>
<dbReference type="OrthoDB" id="9814639at2"/>
<dbReference type="InterPro" id="IPR002509">
    <property type="entry name" value="NODB_dom"/>
</dbReference>
<dbReference type="InterPro" id="IPR011330">
    <property type="entry name" value="Glyco_hydro/deAcase_b/a-brl"/>
</dbReference>
<dbReference type="PANTHER" id="PTHR34216">
    <property type="match status" value="1"/>
</dbReference>
<feature type="signal peptide" evidence="3">
    <location>
        <begin position="1"/>
        <end position="22"/>
    </location>
</feature>
<comment type="subcellular location">
    <subcellularLocation>
        <location evidence="1">Secreted</location>
    </subcellularLocation>
</comment>
<accession>A0A432ZL32</accession>
<dbReference type="AlphaFoldDB" id="A0A432ZL32"/>
<sequence length="363" mass="41133">MKFWFGVCVIAFAVVFTSVSYALPNSASPHREAERGIVILQYHHVGDDTPRVTSVTAAELEAHFALLKELDFTVLSLTEAKQRLAAGTLPKRAAAITFDDGWANVFVNGREVFERYRYPFTIFVNPKLMAENPRQYMSWEQLKILTEYGAEIANHTNEHHHMTWREPGVTERAWLARELADVRAAQAQIEQHFDQPQPMLAYPYGEFSFELAEALRQIGYLAFGQHSGAWGRLSHPAAIPRFPASGRYAALDTLRTKILSLPMPVVEHHPQDMVLEHDTEQLTISIELAPHQDLHRHQVQCFYGADVIQPSDDGSALTFTLPKQPPIGRSRVNCTAPSISESGRFYWYSVPLVRPDENGRWPD</sequence>
<evidence type="ECO:0000256" key="2">
    <source>
        <dbReference type="ARBA" id="ARBA00022729"/>
    </source>
</evidence>
<dbReference type="GO" id="GO:0016810">
    <property type="term" value="F:hydrolase activity, acting on carbon-nitrogen (but not peptide) bonds"/>
    <property type="evidence" value="ECO:0007669"/>
    <property type="project" value="InterPro"/>
</dbReference>
<dbReference type="GO" id="GO:0005576">
    <property type="term" value="C:extracellular region"/>
    <property type="evidence" value="ECO:0007669"/>
    <property type="project" value="UniProtKB-SubCell"/>
</dbReference>
<organism evidence="5 6">
    <name type="scientific">Pseudidiomarina taiwanensis</name>
    <dbReference type="NCBI Taxonomy" id="337250"/>
    <lineage>
        <taxon>Bacteria</taxon>
        <taxon>Pseudomonadati</taxon>
        <taxon>Pseudomonadota</taxon>
        <taxon>Gammaproteobacteria</taxon>
        <taxon>Alteromonadales</taxon>
        <taxon>Idiomarinaceae</taxon>
        <taxon>Pseudidiomarina</taxon>
    </lineage>
</organism>
<name>A0A432ZL32_9GAMM</name>
<evidence type="ECO:0000256" key="3">
    <source>
        <dbReference type="SAM" id="SignalP"/>
    </source>
</evidence>
<feature type="domain" description="NodB homology" evidence="4">
    <location>
        <begin position="92"/>
        <end position="302"/>
    </location>
</feature>
<dbReference type="Pfam" id="PF01522">
    <property type="entry name" value="Polysacc_deac_1"/>
    <property type="match status" value="1"/>
</dbReference>
<dbReference type="PROSITE" id="PS51677">
    <property type="entry name" value="NODB"/>
    <property type="match status" value="1"/>
</dbReference>
<dbReference type="Gene3D" id="3.20.20.370">
    <property type="entry name" value="Glycoside hydrolase/deacetylase"/>
    <property type="match status" value="1"/>
</dbReference>
<keyword evidence="6" id="KW-1185">Reference proteome</keyword>
<dbReference type="PANTHER" id="PTHR34216:SF3">
    <property type="entry name" value="POLY-BETA-1,6-N-ACETYL-D-GLUCOSAMINE N-DEACETYLASE"/>
    <property type="match status" value="1"/>
</dbReference>
<dbReference type="RefSeq" id="WP_126827299.1">
    <property type="nucleotide sequence ID" value="NZ_PIQG01000002.1"/>
</dbReference>